<reference evidence="3 4" key="1">
    <citation type="submission" date="2024-03" db="EMBL/GenBank/DDBJ databases">
        <title>The genome assembly and annotation of the cricket Gryllus longicercus Weissman &amp; Gray.</title>
        <authorList>
            <person name="Szrajer S."/>
            <person name="Gray D."/>
            <person name="Ylla G."/>
        </authorList>
    </citation>
    <scope>NUCLEOTIDE SEQUENCE [LARGE SCALE GENOMIC DNA]</scope>
    <source>
        <strain evidence="3">DAG 2021-001</strain>
        <tissue evidence="3">Whole body minus gut</tissue>
    </source>
</reference>
<comment type="caution">
    <text evidence="3">The sequence shown here is derived from an EMBL/GenBank/DDBJ whole genome shotgun (WGS) entry which is preliminary data.</text>
</comment>
<dbReference type="GO" id="GO:0019901">
    <property type="term" value="F:protein kinase binding"/>
    <property type="evidence" value="ECO:0007669"/>
    <property type="project" value="InterPro"/>
</dbReference>
<name>A0AAN9Z792_9ORTH</name>
<evidence type="ECO:0000256" key="2">
    <source>
        <dbReference type="ARBA" id="ARBA00023306"/>
    </source>
</evidence>
<evidence type="ECO:0000256" key="1">
    <source>
        <dbReference type="ARBA" id="ARBA00010932"/>
    </source>
</evidence>
<dbReference type="InterPro" id="IPR020984">
    <property type="entry name" value="Speedy"/>
</dbReference>
<sequence>MFYPRNDVSANSSIYISEYLQLLDGVIIKKFLELDKCCLLADRYILAMIFTYFTRAQLTPHEFTPYNFFVALHLAHDIEEDDEELKRASVIFALHGETACNCVDNDFYQSFLRSRNILLERMKHRALVSLGCCLKVIEMYPHHSAWLRFRAEVHAGANRGYMPKSIHGASEVNDICWNCNKWKTVLNN</sequence>
<dbReference type="InterPro" id="IPR052316">
    <property type="entry name" value="Speedy-Ringo_regulator"/>
</dbReference>
<evidence type="ECO:0000313" key="3">
    <source>
        <dbReference type="EMBL" id="KAK7870928.1"/>
    </source>
</evidence>
<dbReference type="PANTHER" id="PTHR31545">
    <property type="entry name" value="SEEDY PROTEIN A/C FAMILY MEMBER"/>
    <property type="match status" value="1"/>
</dbReference>
<dbReference type="Pfam" id="PF11357">
    <property type="entry name" value="Spy1"/>
    <property type="match status" value="1"/>
</dbReference>
<protein>
    <submittedName>
        <fullName evidence="3">Uncharacterized protein</fullName>
    </submittedName>
</protein>
<dbReference type="Proteomes" id="UP001378592">
    <property type="component" value="Unassembled WGS sequence"/>
</dbReference>
<accession>A0AAN9Z792</accession>
<gene>
    <name evidence="3" type="ORF">R5R35_012151</name>
</gene>
<organism evidence="3 4">
    <name type="scientific">Gryllus longicercus</name>
    <dbReference type="NCBI Taxonomy" id="2509291"/>
    <lineage>
        <taxon>Eukaryota</taxon>
        <taxon>Metazoa</taxon>
        <taxon>Ecdysozoa</taxon>
        <taxon>Arthropoda</taxon>
        <taxon>Hexapoda</taxon>
        <taxon>Insecta</taxon>
        <taxon>Pterygota</taxon>
        <taxon>Neoptera</taxon>
        <taxon>Polyneoptera</taxon>
        <taxon>Orthoptera</taxon>
        <taxon>Ensifera</taxon>
        <taxon>Gryllidea</taxon>
        <taxon>Grylloidea</taxon>
        <taxon>Gryllidae</taxon>
        <taxon>Gryllinae</taxon>
        <taxon>Gryllus</taxon>
    </lineage>
</organism>
<keyword evidence="4" id="KW-1185">Reference proteome</keyword>
<dbReference type="PANTHER" id="PTHR31545:SF5">
    <property type="entry name" value="SPEEDY PROTEIN A"/>
    <property type="match status" value="1"/>
</dbReference>
<evidence type="ECO:0000313" key="4">
    <source>
        <dbReference type="Proteomes" id="UP001378592"/>
    </source>
</evidence>
<dbReference type="AlphaFoldDB" id="A0AAN9Z792"/>
<proteinExistence type="inferred from homology"/>
<comment type="similarity">
    <text evidence="1">Belongs to the Speedy/Ringo family.</text>
</comment>
<keyword evidence="2" id="KW-0131">Cell cycle</keyword>
<dbReference type="EMBL" id="JAZDUA010000048">
    <property type="protein sequence ID" value="KAK7870928.1"/>
    <property type="molecule type" value="Genomic_DNA"/>
</dbReference>